<protein>
    <submittedName>
        <fullName evidence="2">Uncharacterized protein</fullName>
    </submittedName>
</protein>
<feature type="transmembrane region" description="Helical" evidence="1">
    <location>
        <begin position="6"/>
        <end position="24"/>
    </location>
</feature>
<accession>A0A1H4R2W5</accession>
<evidence type="ECO:0000256" key="1">
    <source>
        <dbReference type="SAM" id="Phobius"/>
    </source>
</evidence>
<evidence type="ECO:0000313" key="3">
    <source>
        <dbReference type="Proteomes" id="UP000198992"/>
    </source>
</evidence>
<gene>
    <name evidence="2" type="ORF">SAMN05444164_1412</name>
</gene>
<reference evidence="2 3" key="1">
    <citation type="submission" date="2016-10" db="EMBL/GenBank/DDBJ databases">
        <authorList>
            <person name="de Groot N.N."/>
        </authorList>
    </citation>
    <scope>NUCLEOTIDE SEQUENCE [LARGE SCALE GENOMIC DNA]</scope>
    <source>
        <strain evidence="2 3">MT12</strain>
    </source>
</reference>
<dbReference type="RefSeq" id="WP_092114879.1">
    <property type="nucleotide sequence ID" value="NZ_FNTH01000001.1"/>
</dbReference>
<dbReference type="AlphaFoldDB" id="A0A1H4R2W5"/>
<dbReference type="EMBL" id="FNTH01000001">
    <property type="protein sequence ID" value="SEC26147.1"/>
    <property type="molecule type" value="Genomic_DNA"/>
</dbReference>
<keyword evidence="1" id="KW-1133">Transmembrane helix</keyword>
<feature type="transmembrane region" description="Helical" evidence="1">
    <location>
        <begin position="104"/>
        <end position="123"/>
    </location>
</feature>
<keyword evidence="1" id="KW-0472">Membrane</keyword>
<dbReference type="Proteomes" id="UP000198992">
    <property type="component" value="Unassembled WGS sequence"/>
</dbReference>
<proteinExistence type="predicted"/>
<dbReference type="OrthoDB" id="8240151at2"/>
<keyword evidence="1" id="KW-0812">Transmembrane</keyword>
<feature type="transmembrane region" description="Helical" evidence="1">
    <location>
        <begin position="36"/>
        <end position="58"/>
    </location>
</feature>
<name>A0A1H4R2W5_9BRAD</name>
<evidence type="ECO:0000313" key="2">
    <source>
        <dbReference type="EMBL" id="SEC26147.1"/>
    </source>
</evidence>
<organism evidence="2 3">
    <name type="scientific">Bradyrhizobium erythrophlei</name>
    <dbReference type="NCBI Taxonomy" id="1437360"/>
    <lineage>
        <taxon>Bacteria</taxon>
        <taxon>Pseudomonadati</taxon>
        <taxon>Pseudomonadota</taxon>
        <taxon>Alphaproteobacteria</taxon>
        <taxon>Hyphomicrobiales</taxon>
        <taxon>Nitrobacteraceae</taxon>
        <taxon>Bradyrhizobium</taxon>
    </lineage>
</organism>
<sequence length="124" mass="13897">MIFASYAYRVLSNFVFLGLVYFTLNLLEKYEQRATVAILVLVYATMHALSGLRSFYFFQRIERLEGETRRLAAAAGEGPNAVASRKQIVADVTALRHAGEIKSYIDIFFLALVILLCVAKIVVS</sequence>